<dbReference type="EMBL" id="PCRK01000096">
    <property type="protein sequence ID" value="PIP19233.1"/>
    <property type="molecule type" value="Genomic_DNA"/>
</dbReference>
<proteinExistence type="predicted"/>
<dbReference type="Proteomes" id="UP000231292">
    <property type="component" value="Unassembled WGS sequence"/>
</dbReference>
<evidence type="ECO:0000313" key="2">
    <source>
        <dbReference type="Proteomes" id="UP000231292"/>
    </source>
</evidence>
<comment type="caution">
    <text evidence="1">The sequence shown here is derived from an EMBL/GenBank/DDBJ whole genome shotgun (WGS) entry which is preliminary data.</text>
</comment>
<dbReference type="InterPro" id="IPR005358">
    <property type="entry name" value="Puta_zinc/iron-chelating_dom"/>
</dbReference>
<reference evidence="1 2" key="1">
    <citation type="submission" date="2017-09" db="EMBL/GenBank/DDBJ databases">
        <title>Depth-based differentiation of microbial function through sediment-hosted aquifers and enrichment of novel symbionts in the deep terrestrial subsurface.</title>
        <authorList>
            <person name="Probst A.J."/>
            <person name="Ladd B."/>
            <person name="Jarett J.K."/>
            <person name="Geller-Mcgrath D.E."/>
            <person name="Sieber C.M."/>
            <person name="Emerson J.B."/>
            <person name="Anantharaman K."/>
            <person name="Thomas B.C."/>
            <person name="Malmstrom R."/>
            <person name="Stieglmeier M."/>
            <person name="Klingl A."/>
            <person name="Woyke T."/>
            <person name="Ryan C.M."/>
            <person name="Banfield J.F."/>
        </authorList>
    </citation>
    <scope>NUCLEOTIDE SEQUENCE [LARGE SCALE GENOMIC DNA]</scope>
    <source>
        <strain evidence="1">CG23_combo_of_CG06-09_8_20_14_all_41_10</strain>
    </source>
</reference>
<dbReference type="Pfam" id="PF03692">
    <property type="entry name" value="CxxCxxCC"/>
    <property type="match status" value="1"/>
</dbReference>
<name>A0A2G9YKI7_9BACT</name>
<organism evidence="1 2">
    <name type="scientific">Candidatus Sherwoodlollariibacterium unditelluris</name>
    <dbReference type="NCBI Taxonomy" id="1974757"/>
    <lineage>
        <taxon>Bacteria</taxon>
        <taxon>Pseudomonadati</taxon>
        <taxon>Candidatus Omnitrophota</taxon>
        <taxon>Candidatus Sherwoodlollariibacterium</taxon>
    </lineage>
</organism>
<gene>
    <name evidence="1" type="ORF">COX41_03905</name>
</gene>
<accession>A0A2G9YKI7</accession>
<evidence type="ECO:0008006" key="3">
    <source>
        <dbReference type="Google" id="ProtNLM"/>
    </source>
</evidence>
<protein>
    <recommendedName>
        <fullName evidence="3">Zinc/iron-chelating domain-containing protein</fullName>
    </recommendedName>
</protein>
<evidence type="ECO:0000313" key="1">
    <source>
        <dbReference type="EMBL" id="PIP19233.1"/>
    </source>
</evidence>
<sequence>MRDNYYQPGEAIKIREYSKIVLKQFVPSEVCLKCQGCCRFKEADSVWSPCLLDEEALDLIDKEGIPAVALSINRRLQLVPNPKGEGFLCPFLKIENTKCQIYTRRPFECQLYPFLLNLRNKKVLLTVDLNCPYVKDKLNTPEFKEYTDYLAAYLNSPAQLTILKDNPQILQAYEGALDVIELEWENGTK</sequence>
<dbReference type="AlphaFoldDB" id="A0A2G9YKI7"/>